<organism evidence="3 4">
    <name type="scientific">Biomphalaria pfeifferi</name>
    <name type="common">Bloodfluke planorb</name>
    <name type="synonym">Freshwater snail</name>
    <dbReference type="NCBI Taxonomy" id="112525"/>
    <lineage>
        <taxon>Eukaryota</taxon>
        <taxon>Metazoa</taxon>
        <taxon>Spiralia</taxon>
        <taxon>Lophotrochozoa</taxon>
        <taxon>Mollusca</taxon>
        <taxon>Gastropoda</taxon>
        <taxon>Heterobranchia</taxon>
        <taxon>Euthyneura</taxon>
        <taxon>Panpulmonata</taxon>
        <taxon>Hygrophila</taxon>
        <taxon>Lymnaeoidea</taxon>
        <taxon>Planorbidae</taxon>
        <taxon>Biomphalaria</taxon>
    </lineage>
</organism>
<keyword evidence="2" id="KW-1133">Transmembrane helix</keyword>
<reference evidence="3" key="2">
    <citation type="submission" date="2023-04" db="EMBL/GenBank/DDBJ databases">
        <authorList>
            <person name="Bu L."/>
            <person name="Lu L."/>
            <person name="Laidemitt M.R."/>
            <person name="Zhang S.M."/>
            <person name="Mutuku M."/>
            <person name="Mkoji G."/>
            <person name="Steinauer M."/>
            <person name="Loker E.S."/>
        </authorList>
    </citation>
    <scope>NUCLEOTIDE SEQUENCE</scope>
    <source>
        <strain evidence="3">KasaAsao</strain>
        <tissue evidence="3">Whole Snail</tissue>
    </source>
</reference>
<feature type="compositionally biased region" description="Polar residues" evidence="1">
    <location>
        <begin position="427"/>
        <end position="439"/>
    </location>
</feature>
<proteinExistence type="predicted"/>
<gene>
    <name evidence="3" type="ORF">Bpfe_027805</name>
</gene>
<dbReference type="EMBL" id="JASAOG010000233">
    <property type="protein sequence ID" value="KAK0042742.1"/>
    <property type="molecule type" value="Genomic_DNA"/>
</dbReference>
<reference evidence="3" key="1">
    <citation type="journal article" date="2023" name="PLoS Negl. Trop. Dis.">
        <title>A genome sequence for Biomphalaria pfeifferi, the major vector snail for the human-infecting parasite Schistosoma mansoni.</title>
        <authorList>
            <person name="Bu L."/>
            <person name="Lu L."/>
            <person name="Laidemitt M.R."/>
            <person name="Zhang S.M."/>
            <person name="Mutuku M."/>
            <person name="Mkoji G."/>
            <person name="Steinauer M."/>
            <person name="Loker E.S."/>
        </authorList>
    </citation>
    <scope>NUCLEOTIDE SEQUENCE</scope>
    <source>
        <strain evidence="3">KasaAsao</strain>
    </source>
</reference>
<keyword evidence="2" id="KW-0812">Transmembrane</keyword>
<keyword evidence="4" id="KW-1185">Reference proteome</keyword>
<feature type="region of interest" description="Disordered" evidence="1">
    <location>
        <begin position="408"/>
        <end position="449"/>
    </location>
</feature>
<feature type="transmembrane region" description="Helical" evidence="2">
    <location>
        <begin position="353"/>
        <end position="381"/>
    </location>
</feature>
<protein>
    <submittedName>
        <fullName evidence="3">Uncharacterized protein</fullName>
    </submittedName>
</protein>
<evidence type="ECO:0000313" key="3">
    <source>
        <dbReference type="EMBL" id="KAK0042742.1"/>
    </source>
</evidence>
<sequence length="458" mass="52464">KHILSVDTKDSENEIFSIFHLLNCNLFGTDTSRSRLICVFYSVVSQTFTMSADYNYQRVANEEGKNVYDDPCPSQGIVIESLQIVIGKKCSESGSKHILNSTDLNEKEKLLVKYIQKECTGRPQCELQETWNIRPTLKCNDLQIPIDKIIIKGRCLQTTIDNKTVFDLQQIQRLPLLNNIFIISQNQTINRICQFTGKEGKIKIIYYQSDINTSESENNTQLFSITDTDITDFRCLDSKNVTNLIQVYINITNATLEVFMNNGFLWMEIEAQNTTLLCQEQNILNSSCYKHKEVLSNFIVGLAMLPLTRPELQRKTTMHNYFALPSHYMAGDTTKVNVNSSSEIDIKEGFKNLYLFIVTVVMAAVAVALTVSTTVACYRYYSTVERRTKNDYDELDIRLNERAFYHTPKLTDPVQTPSNAGARPRDVTNQSLRVSSSPRQPMETEAYPYSEIRDMYNN</sequence>
<evidence type="ECO:0000256" key="1">
    <source>
        <dbReference type="SAM" id="MobiDB-lite"/>
    </source>
</evidence>
<keyword evidence="2" id="KW-0472">Membrane</keyword>
<comment type="caution">
    <text evidence="3">The sequence shown here is derived from an EMBL/GenBank/DDBJ whole genome shotgun (WGS) entry which is preliminary data.</text>
</comment>
<name>A0AAD8AVS8_BIOPF</name>
<dbReference type="Proteomes" id="UP001233172">
    <property type="component" value="Unassembled WGS sequence"/>
</dbReference>
<feature type="non-terminal residue" evidence="3">
    <location>
        <position position="1"/>
    </location>
</feature>
<evidence type="ECO:0000256" key="2">
    <source>
        <dbReference type="SAM" id="Phobius"/>
    </source>
</evidence>
<accession>A0AAD8AVS8</accession>
<evidence type="ECO:0000313" key="4">
    <source>
        <dbReference type="Proteomes" id="UP001233172"/>
    </source>
</evidence>
<dbReference type="AlphaFoldDB" id="A0AAD8AVS8"/>